<evidence type="ECO:0000256" key="5">
    <source>
        <dbReference type="ARBA" id="ARBA00022833"/>
    </source>
</evidence>
<feature type="domain" description="tRNA-guanine(15) transglycosylase-like" evidence="8">
    <location>
        <begin position="15"/>
        <end position="366"/>
    </location>
</feature>
<dbReference type="InterPro" id="IPR036511">
    <property type="entry name" value="TGT-like_sf"/>
</dbReference>
<dbReference type="SUPFAM" id="SSF51713">
    <property type="entry name" value="tRNA-guanine transglycosylase"/>
    <property type="match status" value="1"/>
</dbReference>
<gene>
    <name evidence="7 9" type="primary">tgt</name>
    <name evidence="9" type="ORF">IAD24_07285</name>
</gene>
<dbReference type="InterPro" id="IPR004803">
    <property type="entry name" value="TGT"/>
</dbReference>
<evidence type="ECO:0000256" key="1">
    <source>
        <dbReference type="ARBA" id="ARBA00022676"/>
    </source>
</evidence>
<dbReference type="InterPro" id="IPR050076">
    <property type="entry name" value="ArchSynthase1/Queuine_TRR"/>
</dbReference>
<dbReference type="FunFam" id="3.20.20.105:FF:000001">
    <property type="entry name" value="Queuine tRNA-ribosyltransferase"/>
    <property type="match status" value="1"/>
</dbReference>
<reference evidence="9" key="2">
    <citation type="journal article" date="2021" name="PeerJ">
        <title>Extensive microbial diversity within the chicken gut microbiome revealed by metagenomics and culture.</title>
        <authorList>
            <person name="Gilroy R."/>
            <person name="Ravi A."/>
            <person name="Getino M."/>
            <person name="Pursley I."/>
            <person name="Horton D.L."/>
            <person name="Alikhan N.F."/>
            <person name="Baker D."/>
            <person name="Gharbi K."/>
            <person name="Hall N."/>
            <person name="Watson M."/>
            <person name="Adriaenssens E.M."/>
            <person name="Foster-Nyarko E."/>
            <person name="Jarju S."/>
            <person name="Secka A."/>
            <person name="Antonio M."/>
            <person name="Oren A."/>
            <person name="Chaudhuri R.R."/>
            <person name="La Ragione R."/>
            <person name="Hildebrand F."/>
            <person name="Pallen M.J."/>
        </authorList>
    </citation>
    <scope>NUCLEOTIDE SEQUENCE</scope>
    <source>
        <strain evidence="9">ChiGjej2B2-16831</strain>
    </source>
</reference>
<dbReference type="EC" id="2.4.2.29" evidence="7"/>
<feature type="active site" description="Proton acceptor" evidence="7">
    <location>
        <position position="94"/>
    </location>
</feature>
<dbReference type="EMBL" id="DVNZ01000229">
    <property type="protein sequence ID" value="HIU94940.1"/>
    <property type="molecule type" value="Genomic_DNA"/>
</dbReference>
<dbReference type="NCBIfam" id="TIGR00430">
    <property type="entry name" value="Q_tRNA_tgt"/>
    <property type="match status" value="1"/>
</dbReference>
<dbReference type="PANTHER" id="PTHR46499:SF1">
    <property type="entry name" value="QUEUINE TRNA-RIBOSYLTRANSFERASE"/>
    <property type="match status" value="1"/>
</dbReference>
<dbReference type="GO" id="GO:0008479">
    <property type="term" value="F:tRNA-guanosine(34) queuine transglycosylase activity"/>
    <property type="evidence" value="ECO:0007669"/>
    <property type="project" value="UniProtKB-UniRule"/>
</dbReference>
<organism evidence="9 10">
    <name type="scientific">Candidatus Aphodomorpha intestinavium</name>
    <dbReference type="NCBI Taxonomy" id="2840672"/>
    <lineage>
        <taxon>Bacteria</taxon>
        <taxon>Bacillati</taxon>
        <taxon>Bacillota</taxon>
        <taxon>Clostridia</taxon>
        <taxon>Eubacteriales</taxon>
        <taxon>Candidatus Aphodomorpha</taxon>
    </lineage>
</organism>
<dbReference type="HAMAP" id="MF_00168">
    <property type="entry name" value="Q_tRNA_Tgt"/>
    <property type="match status" value="1"/>
</dbReference>
<evidence type="ECO:0000256" key="3">
    <source>
        <dbReference type="ARBA" id="ARBA00022694"/>
    </source>
</evidence>
<keyword evidence="2 7" id="KW-0808">Transferase</keyword>
<evidence type="ECO:0000256" key="6">
    <source>
        <dbReference type="ARBA" id="ARBA00050112"/>
    </source>
</evidence>
<feature type="binding site" evidence="7">
    <location>
        <position position="307"/>
    </location>
    <ligand>
        <name>Zn(2+)</name>
        <dbReference type="ChEBI" id="CHEBI:29105"/>
    </ligand>
</feature>
<dbReference type="Proteomes" id="UP000824128">
    <property type="component" value="Unassembled WGS sequence"/>
</dbReference>
<dbReference type="InterPro" id="IPR002616">
    <property type="entry name" value="tRNA_ribo_trans-like"/>
</dbReference>
<protein>
    <recommendedName>
        <fullName evidence="7">Queuine tRNA-ribosyltransferase</fullName>
        <ecNumber evidence="7">2.4.2.29</ecNumber>
    </recommendedName>
    <alternativeName>
        <fullName evidence="7">Guanine insertion enzyme</fullName>
    </alternativeName>
    <alternativeName>
        <fullName evidence="7">tRNA-guanine transglycosylase</fullName>
    </alternativeName>
</protein>
<keyword evidence="3 7" id="KW-0819">tRNA processing</keyword>
<dbReference type="GO" id="GO:0008616">
    <property type="term" value="P:tRNA queuosine(34) biosynthetic process"/>
    <property type="evidence" value="ECO:0007669"/>
    <property type="project" value="UniProtKB-UniRule"/>
</dbReference>
<evidence type="ECO:0000256" key="2">
    <source>
        <dbReference type="ARBA" id="ARBA00022679"/>
    </source>
</evidence>
<comment type="pathway">
    <text evidence="7">tRNA modification; tRNA-queuosine biosynthesis.</text>
</comment>
<keyword evidence="7" id="KW-0479">Metal-binding</keyword>
<dbReference type="NCBIfam" id="TIGR00449">
    <property type="entry name" value="tgt_general"/>
    <property type="match status" value="1"/>
</dbReference>
<feature type="binding site" evidence="7">
    <location>
        <position position="337"/>
    </location>
    <ligand>
        <name>Zn(2+)</name>
        <dbReference type="ChEBI" id="CHEBI:29105"/>
    </ligand>
</feature>
<comment type="caution">
    <text evidence="9">The sequence shown here is derived from an EMBL/GenBank/DDBJ whole genome shotgun (WGS) entry which is preliminary data.</text>
</comment>
<feature type="region of interest" description="RNA binding" evidence="7">
    <location>
        <begin position="248"/>
        <end position="254"/>
    </location>
</feature>
<feature type="binding site" evidence="7">
    <location>
        <position position="217"/>
    </location>
    <ligand>
        <name>substrate</name>
    </ligand>
</feature>
<keyword evidence="1 7" id="KW-0328">Glycosyltransferase</keyword>
<feature type="binding site" evidence="7">
    <location>
        <position position="148"/>
    </location>
    <ligand>
        <name>substrate</name>
    </ligand>
</feature>
<keyword evidence="4 7" id="KW-0671">Queuosine biosynthesis</keyword>
<name>A0A9D1N4X7_9FIRM</name>
<dbReference type="PANTHER" id="PTHR46499">
    <property type="entry name" value="QUEUINE TRNA-RIBOSYLTRANSFERASE"/>
    <property type="match status" value="1"/>
</dbReference>
<evidence type="ECO:0000259" key="8">
    <source>
        <dbReference type="Pfam" id="PF01702"/>
    </source>
</evidence>
<reference evidence="9" key="1">
    <citation type="submission" date="2020-10" db="EMBL/GenBank/DDBJ databases">
        <authorList>
            <person name="Gilroy R."/>
        </authorList>
    </citation>
    <scope>NUCLEOTIDE SEQUENCE</scope>
    <source>
        <strain evidence="9">ChiGjej2B2-16831</strain>
    </source>
</reference>
<dbReference type="GO" id="GO:0005829">
    <property type="term" value="C:cytosol"/>
    <property type="evidence" value="ECO:0007669"/>
    <property type="project" value="TreeGrafter"/>
</dbReference>
<proteinExistence type="inferred from homology"/>
<evidence type="ECO:0000313" key="10">
    <source>
        <dbReference type="Proteomes" id="UP000824128"/>
    </source>
</evidence>
<evidence type="ECO:0000256" key="4">
    <source>
        <dbReference type="ARBA" id="ARBA00022785"/>
    </source>
</evidence>
<comment type="function">
    <text evidence="7">Catalyzes the base-exchange of a guanine (G) residue with the queuine precursor 7-aminomethyl-7-deazaguanine (PreQ1) at position 34 (anticodon wobble position) in tRNAs with GU(N) anticodons (tRNA-Asp, -Asn, -His and -Tyr). Catalysis occurs through a double-displacement mechanism. The nucleophile active site attacks the C1' of nucleotide 34 to detach the guanine base from the RNA, forming a covalent enzyme-RNA intermediate. The proton acceptor active site deprotonates the incoming PreQ1, allowing a nucleophilic attack on the C1' of the ribose to form the product. After dissociation, two additional enzymatic reactions on the tRNA convert PreQ1 to queuine (Q), resulting in the hypermodified nucleoside queuosine (7-(((4,5-cis-dihydroxy-2-cyclopenten-1-yl)amino)methyl)-7-deazaguanosine).</text>
</comment>
<dbReference type="GO" id="GO:0046872">
    <property type="term" value="F:metal ion binding"/>
    <property type="evidence" value="ECO:0007669"/>
    <property type="project" value="UniProtKB-KW"/>
</dbReference>
<dbReference type="AlphaFoldDB" id="A0A9D1N4X7"/>
<dbReference type="Gene3D" id="3.20.20.105">
    <property type="entry name" value="Queuine tRNA-ribosyltransferase-like"/>
    <property type="match status" value="1"/>
</dbReference>
<comment type="catalytic activity">
    <reaction evidence="6 7">
        <text>7-aminomethyl-7-carbaguanine + guanosine(34) in tRNA = 7-aminomethyl-7-carbaguanosine(34) in tRNA + guanine</text>
        <dbReference type="Rhea" id="RHEA:24104"/>
        <dbReference type="Rhea" id="RHEA-COMP:10341"/>
        <dbReference type="Rhea" id="RHEA-COMP:10342"/>
        <dbReference type="ChEBI" id="CHEBI:16235"/>
        <dbReference type="ChEBI" id="CHEBI:58703"/>
        <dbReference type="ChEBI" id="CHEBI:74269"/>
        <dbReference type="ChEBI" id="CHEBI:82833"/>
        <dbReference type="EC" id="2.4.2.29"/>
    </reaction>
</comment>
<feature type="binding site" evidence="7">
    <location>
        <position position="305"/>
    </location>
    <ligand>
        <name>Zn(2+)</name>
        <dbReference type="ChEBI" id="CHEBI:29105"/>
    </ligand>
</feature>
<comment type="cofactor">
    <cofactor evidence="7">
        <name>Zn(2+)</name>
        <dbReference type="ChEBI" id="CHEBI:29105"/>
    </cofactor>
    <text evidence="7">Binds 1 zinc ion per subunit.</text>
</comment>
<feature type="active site" description="Nucleophile" evidence="7">
    <location>
        <position position="267"/>
    </location>
</feature>
<accession>A0A9D1N4X7</accession>
<evidence type="ECO:0000256" key="7">
    <source>
        <dbReference type="HAMAP-Rule" id="MF_00168"/>
    </source>
</evidence>
<feature type="binding site" evidence="7">
    <location>
        <position position="310"/>
    </location>
    <ligand>
        <name>Zn(2+)</name>
        <dbReference type="ChEBI" id="CHEBI:29105"/>
    </ligand>
</feature>
<comment type="similarity">
    <text evidence="7">Belongs to the queuine tRNA-ribosyltransferase family.</text>
</comment>
<feature type="binding site" evidence="7">
    <location>
        <position position="190"/>
    </location>
    <ligand>
        <name>substrate</name>
    </ligand>
</feature>
<feature type="region of interest" description="RNA binding; important for wobble base 34 recognition" evidence="7">
    <location>
        <begin position="272"/>
        <end position="276"/>
    </location>
</feature>
<sequence length="373" mass="41783">MEPLRFELVKTCRQSGARLGLLHTPHGTVETPCYMPVGTQATVKAMTPRELKEAGAGVVLANTYHLYLRPGHRLVEEAGGLHAFMRYDGPMLTDSGGFQVFSLAKMNDIREDGVMFRSHVDGSSHFFTPEKVMEIEQALGADIAMCFDECAPFPSDHAYTLRAMQRTHRWAQRCRAAHTRPDQALFGIVQGGMYRDLRIESARTLAAMDFPGYGIGGLSVGEPKPVMYRMLEELMPYLPADRPRYLMGVGSPDCLLEGVLRGVDMFDCVLQTRSARNGLALTRGGRLILRNAKYERDFSPIEEGCDCYACRTGFTRAYLRHLFKAGEILAAQLVTMHNIRFTLRLMEEVRQAIREDRFGDFAAQLLEGGIYPA</sequence>
<feature type="binding site" evidence="7">
    <location>
        <begin position="94"/>
        <end position="98"/>
    </location>
    <ligand>
        <name>substrate</name>
    </ligand>
</feature>
<keyword evidence="5 7" id="KW-0862">Zinc</keyword>
<dbReference type="Pfam" id="PF01702">
    <property type="entry name" value="TGT"/>
    <property type="match status" value="1"/>
</dbReference>
<comment type="subunit">
    <text evidence="7">Homodimer. Within each dimer, one monomer is responsible for RNA recognition and catalysis, while the other monomer binds to the replacement base PreQ1.</text>
</comment>
<evidence type="ECO:0000313" key="9">
    <source>
        <dbReference type="EMBL" id="HIU94940.1"/>
    </source>
</evidence>